<dbReference type="VEuPathDB" id="FungiDB:C7M61_001545"/>
<comment type="caution">
    <text evidence="2">The sequence shown here is derived from an EMBL/GenBank/DDBJ whole genome shotgun (WGS) entry which is preliminary data.</text>
</comment>
<dbReference type="RefSeq" id="XP_024714830.1">
    <property type="nucleotide sequence ID" value="XM_024856950.1"/>
</dbReference>
<reference evidence="2 3" key="1">
    <citation type="submission" date="2018-03" db="EMBL/GenBank/DDBJ databases">
        <title>Candida pseudohaemulonii genome assembly and annotation.</title>
        <authorList>
            <person name="Munoz J.F."/>
            <person name="Gade L.G."/>
            <person name="Chow N.A."/>
            <person name="Litvintseva A.P."/>
            <person name="Loparev V.N."/>
            <person name="Cuomo C.A."/>
        </authorList>
    </citation>
    <scope>NUCLEOTIDE SEQUENCE [LARGE SCALE GENOMIC DNA]</scope>
    <source>
        <strain evidence="2 3">B12108</strain>
    </source>
</reference>
<keyword evidence="1" id="KW-0732">Signal</keyword>
<dbReference type="AlphaFoldDB" id="A0A2P7YUV5"/>
<dbReference type="OrthoDB" id="4084890at2759"/>
<proteinExistence type="predicted"/>
<feature type="signal peptide" evidence="1">
    <location>
        <begin position="1"/>
        <end position="15"/>
    </location>
</feature>
<dbReference type="Proteomes" id="UP000241107">
    <property type="component" value="Unassembled WGS sequence"/>
</dbReference>
<feature type="chain" id="PRO_5015105734" description="Cell wall protein PhiA" evidence="1">
    <location>
        <begin position="16"/>
        <end position="162"/>
    </location>
</feature>
<protein>
    <recommendedName>
        <fullName evidence="4">Cell wall protein PhiA</fullName>
    </recommendedName>
</protein>
<evidence type="ECO:0000313" key="2">
    <source>
        <dbReference type="EMBL" id="PSK39740.1"/>
    </source>
</evidence>
<name>A0A2P7YUV5_9ASCO</name>
<dbReference type="STRING" id="418784.A0A2P7YUV5"/>
<dbReference type="EMBL" id="PYFQ01000002">
    <property type="protein sequence ID" value="PSK39740.1"/>
    <property type="molecule type" value="Genomic_DNA"/>
</dbReference>
<evidence type="ECO:0008006" key="4">
    <source>
        <dbReference type="Google" id="ProtNLM"/>
    </source>
</evidence>
<dbReference type="GeneID" id="36564935"/>
<evidence type="ECO:0000313" key="3">
    <source>
        <dbReference type="Proteomes" id="UP000241107"/>
    </source>
</evidence>
<organism evidence="2 3">
    <name type="scientific">Candidozyma pseudohaemuli</name>
    <dbReference type="NCBI Taxonomy" id="418784"/>
    <lineage>
        <taxon>Eukaryota</taxon>
        <taxon>Fungi</taxon>
        <taxon>Dikarya</taxon>
        <taxon>Ascomycota</taxon>
        <taxon>Saccharomycotina</taxon>
        <taxon>Pichiomycetes</taxon>
        <taxon>Metschnikowiaceae</taxon>
        <taxon>Candidozyma</taxon>
    </lineage>
</organism>
<gene>
    <name evidence="2" type="ORF">C7M61_001545</name>
</gene>
<sequence length="162" mass="17235">MKFSIFATAAAAALTFQIMTMRSGTPYQGGRLGSSSGLVVYAGGSEIKFVLNDDGSLADKNLEKYLAVEDGWFVFTDSPQKDFSLDADRLAYKDAPSFGICPDDGGKIQFNGTCGNYTGVAFQAVGKKFTLGYHPGGIQWPWDKASSASSGFSTETPHTTIA</sequence>
<keyword evidence="3" id="KW-1185">Reference proteome</keyword>
<accession>A0A2P7YUV5</accession>
<evidence type="ECO:0000256" key="1">
    <source>
        <dbReference type="SAM" id="SignalP"/>
    </source>
</evidence>